<dbReference type="GO" id="GO:0008270">
    <property type="term" value="F:zinc ion binding"/>
    <property type="evidence" value="ECO:0007669"/>
    <property type="project" value="UniProtKB-KW"/>
</dbReference>
<evidence type="ECO:0000256" key="1">
    <source>
        <dbReference type="ARBA" id="ARBA00022723"/>
    </source>
</evidence>
<dbReference type="FunFam" id="3.30.40.10:FF:000239">
    <property type="entry name" value="probable BOI-related E3 ubiquitin-protein ligase 2"/>
    <property type="match status" value="1"/>
</dbReference>
<evidence type="ECO:0000256" key="4">
    <source>
        <dbReference type="SAM" id="Coils"/>
    </source>
</evidence>
<reference evidence="5" key="1">
    <citation type="submission" date="2023-10" db="EMBL/GenBank/DDBJ databases">
        <title>Chromosome-level genome of the transformable northern wattle, Acacia crassicarpa.</title>
        <authorList>
            <person name="Massaro I."/>
            <person name="Sinha N.R."/>
            <person name="Poethig S."/>
            <person name="Leichty A.R."/>
        </authorList>
    </citation>
    <scope>NUCLEOTIDE SEQUENCE</scope>
    <source>
        <strain evidence="5">Acra3RX</strain>
        <tissue evidence="5">Leaf</tissue>
    </source>
</reference>
<dbReference type="PIRSF" id="PIRSF036836">
    <property type="entry name" value="RNase_bind_SBP1"/>
    <property type="match status" value="1"/>
</dbReference>
<accession>A0AAE1JTE0</accession>
<sequence>MAVHAQFYSENSGLPLRFPDWAGTSQVLGMDNGLLLSLPHPSQPAFQQHQTYQNSGFDCNQGPSFSLACNNSFPSPSFSHALNAQLELQRHEIDRMLLAQNERLRRALQHQGKEQVAFLLSALESKSQSLIRQKEEDLTQAKKKTTELEDCLRKAEMESKAWQRLANEKEAMVMSLRNTMEQVRERGVWDSNRAEDTESCCGPCEESDYREEEEETVEKQRKRMACKGCNSRSSCVLFLPCRHLCSCYFCEASLDFCPVCNSAKEGCMEVLLG</sequence>
<keyword evidence="2" id="KW-0863">Zinc-finger</keyword>
<dbReference type="PANTHER" id="PTHR42647">
    <property type="entry name" value="SBP (S-RIBONUCLEASE BINDING PROTEIN) FAMILY PROTEIN"/>
    <property type="match status" value="1"/>
</dbReference>
<evidence type="ECO:0000256" key="3">
    <source>
        <dbReference type="ARBA" id="ARBA00022833"/>
    </source>
</evidence>
<organism evidence="5 6">
    <name type="scientific">Acacia crassicarpa</name>
    <name type="common">northern wattle</name>
    <dbReference type="NCBI Taxonomy" id="499986"/>
    <lineage>
        <taxon>Eukaryota</taxon>
        <taxon>Viridiplantae</taxon>
        <taxon>Streptophyta</taxon>
        <taxon>Embryophyta</taxon>
        <taxon>Tracheophyta</taxon>
        <taxon>Spermatophyta</taxon>
        <taxon>Magnoliopsida</taxon>
        <taxon>eudicotyledons</taxon>
        <taxon>Gunneridae</taxon>
        <taxon>Pentapetalae</taxon>
        <taxon>rosids</taxon>
        <taxon>fabids</taxon>
        <taxon>Fabales</taxon>
        <taxon>Fabaceae</taxon>
        <taxon>Caesalpinioideae</taxon>
        <taxon>mimosoid clade</taxon>
        <taxon>Acacieae</taxon>
        <taxon>Acacia</taxon>
    </lineage>
</organism>
<gene>
    <name evidence="5" type="ORF">QN277_014637</name>
</gene>
<protein>
    <recommendedName>
        <fullName evidence="7">BOI-related E3 ubiquitin-protein ligase 2</fullName>
    </recommendedName>
</protein>
<dbReference type="Gene3D" id="3.30.40.10">
    <property type="entry name" value="Zinc/RING finger domain, C3HC4 (zinc finger)"/>
    <property type="match status" value="1"/>
</dbReference>
<dbReference type="Proteomes" id="UP001293593">
    <property type="component" value="Unassembled WGS sequence"/>
</dbReference>
<dbReference type="EMBL" id="JAWXYG010000003">
    <property type="protein sequence ID" value="KAK4276495.1"/>
    <property type="molecule type" value="Genomic_DNA"/>
</dbReference>
<feature type="coiled-coil region" evidence="4">
    <location>
        <begin position="131"/>
        <end position="186"/>
    </location>
</feature>
<keyword evidence="4" id="KW-0175">Coiled coil</keyword>
<proteinExistence type="predicted"/>
<comment type="caution">
    <text evidence="5">The sequence shown here is derived from an EMBL/GenBank/DDBJ whole genome shotgun (WGS) entry which is preliminary data.</text>
</comment>
<name>A0AAE1JTE0_9FABA</name>
<evidence type="ECO:0000313" key="6">
    <source>
        <dbReference type="Proteomes" id="UP001293593"/>
    </source>
</evidence>
<dbReference type="Pfam" id="PF13920">
    <property type="entry name" value="zf-C3HC4_3"/>
    <property type="match status" value="1"/>
</dbReference>
<dbReference type="PANTHER" id="PTHR42647:SF22">
    <property type="entry name" value="BOI-RELATED E3 UBIQUITIN-PROTEIN LIGASE 2-RELATED"/>
    <property type="match status" value="1"/>
</dbReference>
<evidence type="ECO:0000256" key="2">
    <source>
        <dbReference type="ARBA" id="ARBA00022771"/>
    </source>
</evidence>
<dbReference type="AlphaFoldDB" id="A0AAE1JTE0"/>
<keyword evidence="3" id="KW-0862">Zinc</keyword>
<evidence type="ECO:0000313" key="5">
    <source>
        <dbReference type="EMBL" id="KAK4276495.1"/>
    </source>
</evidence>
<dbReference type="InterPro" id="IPR013083">
    <property type="entry name" value="Znf_RING/FYVE/PHD"/>
</dbReference>
<dbReference type="GO" id="GO:0004842">
    <property type="term" value="F:ubiquitin-protein transferase activity"/>
    <property type="evidence" value="ECO:0007669"/>
    <property type="project" value="TreeGrafter"/>
</dbReference>
<keyword evidence="1" id="KW-0479">Metal-binding</keyword>
<evidence type="ECO:0008006" key="7">
    <source>
        <dbReference type="Google" id="ProtNLM"/>
    </source>
</evidence>
<keyword evidence="6" id="KW-1185">Reference proteome</keyword>